<organism evidence="1 2">
    <name type="scientific">Tenacibaculum aiptasiae</name>
    <dbReference type="NCBI Taxonomy" id="426481"/>
    <lineage>
        <taxon>Bacteria</taxon>
        <taxon>Pseudomonadati</taxon>
        <taxon>Bacteroidota</taxon>
        <taxon>Flavobacteriia</taxon>
        <taxon>Flavobacteriales</taxon>
        <taxon>Flavobacteriaceae</taxon>
        <taxon>Tenacibaculum</taxon>
    </lineage>
</organism>
<reference evidence="1 2" key="1">
    <citation type="submission" date="2019-09" db="EMBL/GenBank/DDBJ databases">
        <authorList>
            <person name="Cao W.R."/>
        </authorList>
    </citation>
    <scope>NUCLEOTIDE SEQUENCE [LARGE SCALE GENOMIC DNA]</scope>
    <source>
        <strain evidence="2">a4</strain>
    </source>
</reference>
<sequence length="105" mass="12363">MLRPITPFVEYAINYDYISKVLCINKDKPNLGCNGKCQLMKKLEKQQDDDFKSLRINIEEYPIGFVELLSVKEEKVLFNNAKQLFSYNNKYSYLFSNTIFHPPTI</sequence>
<name>A0A7J5ATN7_9FLAO</name>
<proteinExistence type="predicted"/>
<comment type="caution">
    <text evidence="1">The sequence shown here is derived from an EMBL/GenBank/DDBJ whole genome shotgun (WGS) entry which is preliminary data.</text>
</comment>
<dbReference type="EMBL" id="WAAU01000003">
    <property type="protein sequence ID" value="KAB1160691.1"/>
    <property type="molecule type" value="Genomic_DNA"/>
</dbReference>
<accession>A0A7J5ATN7</accession>
<protein>
    <submittedName>
        <fullName evidence="1">Uncharacterized protein</fullName>
    </submittedName>
</protein>
<dbReference type="Proteomes" id="UP000467305">
    <property type="component" value="Unassembled WGS sequence"/>
</dbReference>
<evidence type="ECO:0000313" key="2">
    <source>
        <dbReference type="Proteomes" id="UP000467305"/>
    </source>
</evidence>
<keyword evidence="2" id="KW-1185">Reference proteome</keyword>
<dbReference type="AlphaFoldDB" id="A0A7J5ATN7"/>
<evidence type="ECO:0000313" key="1">
    <source>
        <dbReference type="EMBL" id="KAB1160691.1"/>
    </source>
</evidence>
<gene>
    <name evidence="1" type="ORF">F7018_02105</name>
</gene>
<dbReference type="RefSeq" id="WP_150898320.1">
    <property type="nucleotide sequence ID" value="NZ_WAAU01000003.1"/>
</dbReference>
<dbReference type="OrthoDB" id="980645at2"/>